<accession>A0A0G4H842</accession>
<proteinExistence type="predicted"/>
<dbReference type="InParanoid" id="A0A0G4H842"/>
<dbReference type="Proteomes" id="UP000041254">
    <property type="component" value="Unassembled WGS sequence"/>
</dbReference>
<evidence type="ECO:0000313" key="2">
    <source>
        <dbReference type="EMBL" id="CEM40073.1"/>
    </source>
</evidence>
<dbReference type="EMBL" id="CDMY01001064">
    <property type="protein sequence ID" value="CEM40073.1"/>
    <property type="molecule type" value="Genomic_DNA"/>
</dbReference>
<protein>
    <submittedName>
        <fullName evidence="2">Uncharacterized protein</fullName>
    </submittedName>
</protein>
<keyword evidence="3" id="KW-1185">Reference proteome</keyword>
<gene>
    <name evidence="2" type="ORF">Vbra_19903</name>
</gene>
<reference evidence="2 3" key="1">
    <citation type="submission" date="2014-11" db="EMBL/GenBank/DDBJ databases">
        <authorList>
            <person name="Zhu J."/>
            <person name="Qi W."/>
            <person name="Song R."/>
        </authorList>
    </citation>
    <scope>NUCLEOTIDE SEQUENCE [LARGE SCALE GENOMIC DNA]</scope>
</reference>
<feature type="compositionally biased region" description="Low complexity" evidence="1">
    <location>
        <begin position="43"/>
        <end position="59"/>
    </location>
</feature>
<feature type="compositionally biased region" description="Pro residues" evidence="1">
    <location>
        <begin position="293"/>
        <end position="309"/>
    </location>
</feature>
<feature type="region of interest" description="Disordered" evidence="1">
    <location>
        <begin position="289"/>
        <end position="311"/>
    </location>
</feature>
<feature type="region of interest" description="Disordered" evidence="1">
    <location>
        <begin position="24"/>
        <end position="69"/>
    </location>
</feature>
<sequence length="876" mass="95697">MSIRRFAYLLSAASAESASAVAAARTQHVRRRRRPRKIRRTQADSAPAPAADEASADAPVGMDDPLRTPPSVLSLMRTAQRLVRDRVPVDSEDWARFSFNAQKCADLFPRPSAERLIRLCTHANVLDASFFDVLARRLVDLDSEGEADSSPPTKRDALVSASRVLRDFALLNHSSGPLLALWEGALARYIAAESGEGGSRSGNGGKMTFSDLLSVLSAAVVLDERRVDVVGLQGQAVGLLADAAPQAMAMLLQASSASSGNQAPRLSRLCPQLAIVWPVSCITEKRLAVTQPTSPPPSDPNTEPAPPPAALSDRQSVQLAQVFTHFRTWLAQAADVMSTGDLSLKKDAVRAVGLSIAGMEAIQHHLADPLFTALEPFSHELSRPLTHLQSTFWPLLIKQSLDDESLALLQHLAQAYLTEGVCVALVWQKWREAVRKVLEDRGEEREGLPEAKEEIAALKGRLVGRYMGLKAIEGLVKDACDPQSVNVRHIALPPDGGDRPTRPDIARAAQLESELPWLAAQLEALQSYAQSSEPNPADEITERGRKRFLQQVNRGFTQAGTVEGSRDEKAKYMRKADGEVLGEVVAVEREMRRARIRVEHNNGSSKEYWLDVAHFSRDEEAKVTGMLIEKQESQDASLPIVVASPRHVCLSPSYLLEHNYRTPYVGPLDDGCPQTGDYVTGLVSSISADRTRAHVEMNGLTGVGWCIVPRGSGSAKRDEVQAALESLCKSKEKATFRVLSIAPSSLKLWLTTPPDQLDRTQLQYRLLLAMDTSGDTADDAEGEGREMLGEVVAVDRKASRAKIRVRLGGGRSKDYSLDFFGSHRYAVRRLLLQKCRAKDASLPVVITSRKRVTISRSYLAALVQGGDRQGTAAEDE</sequence>
<name>A0A0G4H842_VITBC</name>
<dbReference type="AlphaFoldDB" id="A0A0G4H842"/>
<organism evidence="2 3">
    <name type="scientific">Vitrella brassicaformis (strain CCMP3155)</name>
    <dbReference type="NCBI Taxonomy" id="1169540"/>
    <lineage>
        <taxon>Eukaryota</taxon>
        <taxon>Sar</taxon>
        <taxon>Alveolata</taxon>
        <taxon>Colpodellida</taxon>
        <taxon>Vitrellaceae</taxon>
        <taxon>Vitrella</taxon>
    </lineage>
</organism>
<evidence type="ECO:0000256" key="1">
    <source>
        <dbReference type="SAM" id="MobiDB-lite"/>
    </source>
</evidence>
<feature type="compositionally biased region" description="Basic residues" evidence="1">
    <location>
        <begin position="27"/>
        <end position="40"/>
    </location>
</feature>
<evidence type="ECO:0000313" key="3">
    <source>
        <dbReference type="Proteomes" id="UP000041254"/>
    </source>
</evidence>
<dbReference type="VEuPathDB" id="CryptoDB:Vbra_19903"/>